<name>A0A0N5C1N2_STREA</name>
<keyword evidence="1" id="KW-1185">Reference proteome</keyword>
<evidence type="ECO:0000313" key="1">
    <source>
        <dbReference type="Proteomes" id="UP000046392"/>
    </source>
</evidence>
<sequence>MNHFFEDKDMEYYNGLPNDLKSIISKKIDGKQNNIFESDLKNQWKESLITKLNCESKEICQYENVNTKNINDQIKNSFNELANYYNDYKNNNEVLDKIVNDFQNYYLQRTKERQWIKIEVDIRKKNSCIMNQEILNNFDSFFNLMPTEKKDLNLTLEEFKCSLMENKKKCDDDTMKTNKLCKNNNYTITNDNNETAKQSTKKIILRNLIKSLNIIINYPGSRKNSLQNICIIDLPKSVENFLSSIGKFENEEFDNDNDLKKLAFEYNRITSIFCKISISNVQSIYLKKFVKFECYNKYDKIKKDFLITNSQYEDIEVEED</sequence>
<dbReference type="AlphaFoldDB" id="A0A0N5C1N2"/>
<evidence type="ECO:0000313" key="2">
    <source>
        <dbReference type="WBParaSite" id="SPAL_0001190550.1"/>
    </source>
</evidence>
<protein>
    <submittedName>
        <fullName evidence="2">Unspecified product</fullName>
    </submittedName>
</protein>
<organism evidence="1 2">
    <name type="scientific">Strongyloides papillosus</name>
    <name type="common">Intestinal threadworm</name>
    <dbReference type="NCBI Taxonomy" id="174720"/>
    <lineage>
        <taxon>Eukaryota</taxon>
        <taxon>Metazoa</taxon>
        <taxon>Ecdysozoa</taxon>
        <taxon>Nematoda</taxon>
        <taxon>Chromadorea</taxon>
        <taxon>Rhabditida</taxon>
        <taxon>Tylenchina</taxon>
        <taxon>Panagrolaimomorpha</taxon>
        <taxon>Strongyloidoidea</taxon>
        <taxon>Strongyloididae</taxon>
        <taxon>Strongyloides</taxon>
    </lineage>
</organism>
<reference evidence="2" key="1">
    <citation type="submission" date="2017-02" db="UniProtKB">
        <authorList>
            <consortium name="WormBaseParasite"/>
        </authorList>
    </citation>
    <scope>IDENTIFICATION</scope>
</reference>
<dbReference type="Proteomes" id="UP000046392">
    <property type="component" value="Unplaced"/>
</dbReference>
<dbReference type="WBParaSite" id="SPAL_0001190550.1">
    <property type="protein sequence ID" value="SPAL_0001190550.1"/>
    <property type="gene ID" value="SPAL_0001190550"/>
</dbReference>
<accession>A0A0N5C1N2</accession>
<proteinExistence type="predicted"/>